<dbReference type="InterPro" id="IPR038377">
    <property type="entry name" value="Na/Glc_symporter_sf"/>
</dbReference>
<organism evidence="14 15">
    <name type="scientific">Varroa destructor</name>
    <name type="common">Honeybee mite</name>
    <dbReference type="NCBI Taxonomy" id="109461"/>
    <lineage>
        <taxon>Eukaryota</taxon>
        <taxon>Metazoa</taxon>
        <taxon>Ecdysozoa</taxon>
        <taxon>Arthropoda</taxon>
        <taxon>Chelicerata</taxon>
        <taxon>Arachnida</taxon>
        <taxon>Acari</taxon>
        <taxon>Parasitiformes</taxon>
        <taxon>Mesostigmata</taxon>
        <taxon>Gamasina</taxon>
        <taxon>Dermanyssoidea</taxon>
        <taxon>Varroidae</taxon>
        <taxon>Varroa</taxon>
    </lineage>
</organism>
<protein>
    <recommendedName>
        <fullName evidence="16">Sodium-coupled monocarboxylate transporter 1</fullName>
    </recommendedName>
</protein>
<feature type="transmembrane region" description="Helical" evidence="13">
    <location>
        <begin position="278"/>
        <end position="300"/>
    </location>
</feature>
<dbReference type="OrthoDB" id="6504109at2759"/>
<dbReference type="Gene3D" id="1.20.1730.10">
    <property type="entry name" value="Sodium/glucose cotransporter"/>
    <property type="match status" value="1"/>
</dbReference>
<dbReference type="PANTHER" id="PTHR42985">
    <property type="entry name" value="SODIUM-COUPLED MONOCARBOXYLATE TRANSPORTER"/>
    <property type="match status" value="1"/>
</dbReference>
<evidence type="ECO:0000256" key="8">
    <source>
        <dbReference type="ARBA" id="ARBA00023065"/>
    </source>
</evidence>
<evidence type="ECO:0000256" key="13">
    <source>
        <dbReference type="SAM" id="Phobius"/>
    </source>
</evidence>
<feature type="transmembrane region" description="Helical" evidence="13">
    <location>
        <begin position="13"/>
        <end position="32"/>
    </location>
</feature>
<feature type="transmembrane region" description="Helical" evidence="13">
    <location>
        <begin position="80"/>
        <end position="105"/>
    </location>
</feature>
<feature type="transmembrane region" description="Helical" evidence="13">
    <location>
        <begin position="52"/>
        <end position="74"/>
    </location>
</feature>
<feature type="transmembrane region" description="Helical" evidence="13">
    <location>
        <begin position="159"/>
        <end position="177"/>
    </location>
</feature>
<evidence type="ECO:0008006" key="16">
    <source>
        <dbReference type="Google" id="ProtNLM"/>
    </source>
</evidence>
<dbReference type="GO" id="GO:0005886">
    <property type="term" value="C:plasma membrane"/>
    <property type="evidence" value="ECO:0007669"/>
    <property type="project" value="UniProtKB-SubCell"/>
</dbReference>
<dbReference type="InterPro" id="IPR001734">
    <property type="entry name" value="Na/solute_symporter"/>
</dbReference>
<feature type="transmembrane region" description="Helical" evidence="13">
    <location>
        <begin position="189"/>
        <end position="208"/>
    </location>
</feature>
<evidence type="ECO:0000256" key="3">
    <source>
        <dbReference type="ARBA" id="ARBA00022448"/>
    </source>
</evidence>
<keyword evidence="5 13" id="KW-0812">Transmembrane</keyword>
<feature type="compositionally biased region" description="Polar residues" evidence="12">
    <location>
        <begin position="712"/>
        <end position="722"/>
    </location>
</feature>
<evidence type="ECO:0000256" key="1">
    <source>
        <dbReference type="ARBA" id="ARBA00004651"/>
    </source>
</evidence>
<evidence type="ECO:0000256" key="10">
    <source>
        <dbReference type="ARBA" id="ARBA00023201"/>
    </source>
</evidence>
<sequence>MLTARGTFTTADYMVLVLVLVLSALIGAFFAYKGRKSTCNKEFLVGNRKLQVFPVTMSMMATFLSAIAFLGIPAENFVFGFQYILVAGGAIIGVFIASEFFMPIFYDMDSVSVNAYLEQRFKSRLLRKIASILFIIQQCIYLGVVLYGPSLTLGSVTGLPVWISVIINGIVCTLYTSLGGIKAVVWTDVLQMSLMVVGFMMVFLPGVLKSGGLRNLFDEAGHYGLLDFDFRLDFQKTFTVWGVLLGWTVIWAINYSCSQSMVQRYCSVRSVARSRASLYVNLVGVSAVLAIACICGLVLFSEYRTCDPIKAGQLNKYDELMPHFVLRRFAAYPGLAGLFVSAAYSGSLSTMSSGYNSLAALIWEDFLVSCLGKRLSSKATIRLTKGIATFFGLFTMLIAFMASHLRSIVQASIATGGSFTGGVGGLFFLGVLFPWCGNRAALTSLLVGVGIGLWVSVGSLLIPRPPVYSQFTSVKDCFSNYNITISVPITTVPKPPPSIYTISYMWIPVISFVVTFFLGVLFTAVQAPFFDARPVGLKHSAAVDPRLVSPALRGFYKNWLKRLKAERSLNSKVDTMISSIYRVHLISGPSANSTLSATSTHQRCSTVQSLPSNQRLAIGMPTHVSPAGPPIGVTPNSALLQSTGEMRAAHSLYNLNTLSSINTLESTTTATLTRSLASSSSNSDNNNHSHPTIGNNGSNNNSHGSNGHRRTSGSGLSHNATGNGPVAENAAATSSRSALNGGGGAGAAGGSTVGGGFLVPGDDAITARADPTVITYV</sequence>
<feature type="transmembrane region" description="Helical" evidence="13">
    <location>
        <begin position="504"/>
        <end position="525"/>
    </location>
</feature>
<feature type="transmembrane region" description="Helical" evidence="13">
    <location>
        <begin position="383"/>
        <end position="402"/>
    </location>
</feature>
<keyword evidence="4" id="KW-1003">Cell membrane</keyword>
<dbReference type="InterPro" id="IPR051163">
    <property type="entry name" value="Sodium:Solute_Symporter_SSF"/>
</dbReference>
<dbReference type="PANTHER" id="PTHR42985:SF40">
    <property type="entry name" value="LD47995P-RELATED"/>
    <property type="match status" value="1"/>
</dbReference>
<reference evidence="14" key="1">
    <citation type="submission" date="2021-01" db="UniProtKB">
        <authorList>
            <consortium name="EnsemblMetazoa"/>
        </authorList>
    </citation>
    <scope>IDENTIFICATION</scope>
</reference>
<dbReference type="PROSITE" id="PS50283">
    <property type="entry name" value="NA_SOLUT_SYMP_3"/>
    <property type="match status" value="1"/>
</dbReference>
<keyword evidence="9 13" id="KW-0472">Membrane</keyword>
<dbReference type="EnsemblMetazoa" id="XM_022810221">
    <property type="protein sequence ID" value="XP_022665956"/>
    <property type="gene ID" value="LOC111252400"/>
</dbReference>
<dbReference type="RefSeq" id="XP_022665956.1">
    <property type="nucleotide sequence ID" value="XM_022810221.1"/>
</dbReference>
<dbReference type="GeneID" id="111252400"/>
<keyword evidence="6 13" id="KW-1133">Transmembrane helix</keyword>
<evidence type="ECO:0000256" key="6">
    <source>
        <dbReference type="ARBA" id="ARBA00022989"/>
    </source>
</evidence>
<feature type="transmembrane region" description="Helical" evidence="13">
    <location>
        <begin position="125"/>
        <end position="147"/>
    </location>
</feature>
<keyword evidence="15" id="KW-1185">Reference proteome</keyword>
<feature type="compositionally biased region" description="Low complexity" evidence="12">
    <location>
        <begin position="672"/>
        <end position="705"/>
    </location>
</feature>
<keyword evidence="7" id="KW-0915">Sodium</keyword>
<feature type="transmembrane region" description="Helical" evidence="13">
    <location>
        <begin position="329"/>
        <end position="348"/>
    </location>
</feature>
<dbReference type="OMA" id="GFCTNQS"/>
<evidence type="ECO:0000256" key="12">
    <source>
        <dbReference type="SAM" id="MobiDB-lite"/>
    </source>
</evidence>
<dbReference type="InParanoid" id="A0A7M7KFD1"/>
<feature type="region of interest" description="Disordered" evidence="12">
    <location>
        <begin position="672"/>
        <end position="747"/>
    </location>
</feature>
<dbReference type="GO" id="GO:0015293">
    <property type="term" value="F:symporter activity"/>
    <property type="evidence" value="ECO:0007669"/>
    <property type="project" value="TreeGrafter"/>
</dbReference>
<dbReference type="GO" id="GO:0006814">
    <property type="term" value="P:sodium ion transport"/>
    <property type="evidence" value="ECO:0007669"/>
    <property type="project" value="UniProtKB-KW"/>
</dbReference>
<evidence type="ECO:0000256" key="7">
    <source>
        <dbReference type="ARBA" id="ARBA00023053"/>
    </source>
</evidence>
<keyword evidence="10" id="KW-0739">Sodium transport</keyword>
<proteinExistence type="inferred from homology"/>
<evidence type="ECO:0000256" key="9">
    <source>
        <dbReference type="ARBA" id="ARBA00023136"/>
    </source>
</evidence>
<dbReference type="KEGG" id="vde:111252400"/>
<comment type="subcellular location">
    <subcellularLocation>
        <location evidence="1">Cell membrane</location>
        <topology evidence="1">Multi-pass membrane protein</topology>
    </subcellularLocation>
</comment>
<evidence type="ECO:0000256" key="2">
    <source>
        <dbReference type="ARBA" id="ARBA00006434"/>
    </source>
</evidence>
<evidence type="ECO:0000256" key="5">
    <source>
        <dbReference type="ARBA" id="ARBA00022692"/>
    </source>
</evidence>
<keyword evidence="8" id="KW-0406">Ion transport</keyword>
<name>A0A7M7KFD1_VARDE</name>
<evidence type="ECO:0000313" key="15">
    <source>
        <dbReference type="Proteomes" id="UP000594260"/>
    </source>
</evidence>
<accession>A0A7M7KFD1</accession>
<dbReference type="Pfam" id="PF00474">
    <property type="entry name" value="SSF"/>
    <property type="match status" value="1"/>
</dbReference>
<feature type="transmembrane region" description="Helical" evidence="13">
    <location>
        <begin position="408"/>
        <end position="433"/>
    </location>
</feature>
<feature type="transmembrane region" description="Helical" evidence="13">
    <location>
        <begin position="238"/>
        <end position="257"/>
    </location>
</feature>
<dbReference type="NCBIfam" id="TIGR00813">
    <property type="entry name" value="sss"/>
    <property type="match status" value="1"/>
</dbReference>
<evidence type="ECO:0000256" key="11">
    <source>
        <dbReference type="RuleBase" id="RU362091"/>
    </source>
</evidence>
<keyword evidence="3" id="KW-0813">Transport</keyword>
<dbReference type="Proteomes" id="UP000594260">
    <property type="component" value="Unplaced"/>
</dbReference>
<feature type="transmembrane region" description="Helical" evidence="13">
    <location>
        <begin position="440"/>
        <end position="462"/>
    </location>
</feature>
<dbReference type="AlphaFoldDB" id="A0A7M7KFD1"/>
<evidence type="ECO:0000313" key="14">
    <source>
        <dbReference type="EnsemblMetazoa" id="XP_022665956"/>
    </source>
</evidence>
<comment type="similarity">
    <text evidence="2 11">Belongs to the sodium:solute symporter (SSF) (TC 2.A.21) family.</text>
</comment>
<evidence type="ECO:0000256" key="4">
    <source>
        <dbReference type="ARBA" id="ARBA00022475"/>
    </source>
</evidence>